<dbReference type="PROSITE" id="PS51837">
    <property type="entry name" value="LITAF"/>
    <property type="match status" value="1"/>
</dbReference>
<comment type="similarity">
    <text evidence="2">Belongs to the CDIP1/LITAF family.</text>
</comment>
<comment type="subcellular location">
    <subcellularLocation>
        <location evidence="1">Membrane</location>
        <topology evidence="1">Peripheral membrane protein</topology>
    </subcellularLocation>
</comment>
<feature type="compositionally biased region" description="Low complexity" evidence="6">
    <location>
        <begin position="209"/>
        <end position="222"/>
    </location>
</feature>
<feature type="region of interest" description="Disordered" evidence="6">
    <location>
        <begin position="1"/>
        <end position="35"/>
    </location>
</feature>
<evidence type="ECO:0000256" key="1">
    <source>
        <dbReference type="ARBA" id="ARBA00004170"/>
    </source>
</evidence>
<keyword evidence="3" id="KW-0479">Metal-binding</keyword>
<evidence type="ECO:0000256" key="5">
    <source>
        <dbReference type="ARBA" id="ARBA00023136"/>
    </source>
</evidence>
<keyword evidence="7" id="KW-0812">Transmembrane</keyword>
<evidence type="ECO:0000256" key="3">
    <source>
        <dbReference type="ARBA" id="ARBA00022723"/>
    </source>
</evidence>
<feature type="domain" description="LITAF" evidence="8">
    <location>
        <begin position="37"/>
        <end position="119"/>
    </location>
</feature>
<proteinExistence type="inferred from homology"/>
<protein>
    <recommendedName>
        <fullName evidence="8">LITAF domain-containing protein</fullName>
    </recommendedName>
</protein>
<dbReference type="Pfam" id="PF10601">
    <property type="entry name" value="zf-LITAF-like"/>
    <property type="match status" value="1"/>
</dbReference>
<keyword evidence="5 7" id="KW-0472">Membrane</keyword>
<evidence type="ECO:0000256" key="4">
    <source>
        <dbReference type="ARBA" id="ARBA00022833"/>
    </source>
</evidence>
<evidence type="ECO:0000256" key="2">
    <source>
        <dbReference type="ARBA" id="ARBA00005975"/>
    </source>
</evidence>
<dbReference type="Proteomes" id="UP001408356">
    <property type="component" value="Unassembled WGS sequence"/>
</dbReference>
<keyword evidence="4" id="KW-0862">Zinc</keyword>
<reference evidence="9 10" key="1">
    <citation type="journal article" date="2024" name="J. Plant Pathol.">
        <title>Sequence and assembly of the genome of Seiridium unicorne, isolate CBS 538.82, causal agent of cypress canker disease.</title>
        <authorList>
            <person name="Scali E."/>
            <person name="Rocca G.D."/>
            <person name="Danti R."/>
            <person name="Garbelotto M."/>
            <person name="Barberini S."/>
            <person name="Baroncelli R."/>
            <person name="Emiliani G."/>
        </authorList>
    </citation>
    <scope>NUCLEOTIDE SEQUENCE [LARGE SCALE GENOMIC DNA]</scope>
    <source>
        <strain evidence="9 10">BM-138-508</strain>
    </source>
</reference>
<accession>A0ABR2VG28</accession>
<evidence type="ECO:0000313" key="9">
    <source>
        <dbReference type="EMBL" id="KAK9425869.1"/>
    </source>
</evidence>
<dbReference type="SMART" id="SM00714">
    <property type="entry name" value="LITAF"/>
    <property type="match status" value="1"/>
</dbReference>
<organism evidence="9 10">
    <name type="scientific">Seiridium unicorne</name>
    <dbReference type="NCBI Taxonomy" id="138068"/>
    <lineage>
        <taxon>Eukaryota</taxon>
        <taxon>Fungi</taxon>
        <taxon>Dikarya</taxon>
        <taxon>Ascomycota</taxon>
        <taxon>Pezizomycotina</taxon>
        <taxon>Sordariomycetes</taxon>
        <taxon>Xylariomycetidae</taxon>
        <taxon>Amphisphaeriales</taxon>
        <taxon>Sporocadaceae</taxon>
        <taxon>Seiridium</taxon>
    </lineage>
</organism>
<gene>
    <name evidence="9" type="ORF">SUNI508_12847</name>
</gene>
<name>A0ABR2VG28_9PEZI</name>
<evidence type="ECO:0000259" key="8">
    <source>
        <dbReference type="PROSITE" id="PS51837"/>
    </source>
</evidence>
<evidence type="ECO:0000313" key="10">
    <source>
        <dbReference type="Proteomes" id="UP001408356"/>
    </source>
</evidence>
<dbReference type="PANTHER" id="PTHR23292:SF6">
    <property type="entry name" value="FI16602P1-RELATED"/>
    <property type="match status" value="1"/>
</dbReference>
<evidence type="ECO:0000256" key="6">
    <source>
        <dbReference type="SAM" id="MobiDB-lite"/>
    </source>
</evidence>
<dbReference type="PANTHER" id="PTHR23292">
    <property type="entry name" value="LIPOPOLYSACCHARIDE-INDUCED TUMOR NECROSIS FACTOR-ALPHA FACTOR"/>
    <property type="match status" value="1"/>
</dbReference>
<evidence type="ECO:0000256" key="7">
    <source>
        <dbReference type="SAM" id="Phobius"/>
    </source>
</evidence>
<feature type="compositionally biased region" description="Low complexity" evidence="6">
    <location>
        <begin position="135"/>
        <end position="147"/>
    </location>
</feature>
<dbReference type="EMBL" id="JARVKF010000011">
    <property type="protein sequence ID" value="KAK9425869.1"/>
    <property type="molecule type" value="Genomic_DNA"/>
</dbReference>
<keyword evidence="7" id="KW-1133">Transmembrane helix</keyword>
<feature type="transmembrane region" description="Helical" evidence="7">
    <location>
        <begin position="77"/>
        <end position="100"/>
    </location>
</feature>
<feature type="region of interest" description="Disordered" evidence="6">
    <location>
        <begin position="135"/>
        <end position="232"/>
    </location>
</feature>
<dbReference type="InterPro" id="IPR037519">
    <property type="entry name" value="LITAF_fam"/>
</dbReference>
<feature type="compositionally biased region" description="Low complexity" evidence="6">
    <location>
        <begin position="1"/>
        <end position="13"/>
    </location>
</feature>
<feature type="compositionally biased region" description="Low complexity" evidence="6">
    <location>
        <begin position="158"/>
        <end position="175"/>
    </location>
</feature>
<feature type="compositionally biased region" description="Polar residues" evidence="6">
    <location>
        <begin position="187"/>
        <end position="208"/>
    </location>
</feature>
<comment type="caution">
    <text evidence="9">The sequence shown here is derived from an EMBL/GenBank/DDBJ whole genome shotgun (WGS) entry which is preliminary data.</text>
</comment>
<keyword evidence="10" id="KW-1185">Reference proteome</keyword>
<sequence>MGAEPQPQNQPQNGPVPPQPAHQTSGTMKGYQPGVNPAMVHPTPLHLLGEASAIIDCPYCSQRAPTRVDEHDSSMTIVAGIGLGILCICAACLPCLLHWFQDVDHFCSHCNQRVAHVPHGGIAQVIQPQQVPQGYTMGQQQPQYGAQPPQPQQHHHQPPQAQAQYQQHQQQTPQPLYEAQSPPPPQDQYQISQAPHTPHTQPQYDGKSQQPPQGQYQHQQTPHDPSAPPQYS</sequence>
<dbReference type="InterPro" id="IPR006629">
    <property type="entry name" value="LITAF"/>
</dbReference>